<dbReference type="RefSeq" id="WP_091455965.1">
    <property type="nucleotide sequence ID" value="NZ_FMZZ01000016.1"/>
</dbReference>
<name>A0A1G6X4J8_9PSEU</name>
<dbReference type="PANTHER" id="PTHR39087">
    <property type="entry name" value="UPF0104 MEMBRANE PROTEIN MJ1595"/>
    <property type="match status" value="1"/>
</dbReference>
<evidence type="ECO:0000313" key="8">
    <source>
        <dbReference type="Proteomes" id="UP000199501"/>
    </source>
</evidence>
<dbReference type="Proteomes" id="UP000199501">
    <property type="component" value="Unassembled WGS sequence"/>
</dbReference>
<sequence length="346" mass="36118">MSRARSRWRRVWLSGVSLGLALTLVVCLPWIAHALTGKDVSWSEIGARFADLRPDLVALTAAAWLASLLAYTRVLTNSLPGLSTARALALNAAGSAVSNLLPFGGAAGAALTFAMARSWGFTGRPIVVMTVVSGVWNTMFRFLLPAVGVIALLAAGHAIDPAVAKAGWVSALSILLLVAVVAAALYWDAAATRLGRVLDALARLTRLRVRASAALARLREDTAGIVRTRWLGLSTGMVGFLGAQWLVLLCCLWAADAYPGAAQSVAVFALSRVLTMAVITPSGAGLMEGGVVLLLSAFGVDTAAATVAALLFGFWTYTIEIPVGAAVLGGWALSRRRPAQAQERAC</sequence>
<dbReference type="OrthoDB" id="5182677at2"/>
<evidence type="ECO:0000256" key="3">
    <source>
        <dbReference type="ARBA" id="ARBA00022692"/>
    </source>
</evidence>
<feature type="transmembrane region" description="Helical" evidence="6">
    <location>
        <begin position="88"/>
        <end position="114"/>
    </location>
</feature>
<evidence type="ECO:0000256" key="5">
    <source>
        <dbReference type="ARBA" id="ARBA00023136"/>
    </source>
</evidence>
<accession>A0A1G6X4J8</accession>
<evidence type="ECO:0000256" key="1">
    <source>
        <dbReference type="ARBA" id="ARBA00004651"/>
    </source>
</evidence>
<feature type="transmembrane region" description="Helical" evidence="6">
    <location>
        <begin position="126"/>
        <end position="154"/>
    </location>
</feature>
<dbReference type="InterPro" id="IPR022791">
    <property type="entry name" value="L-PG_synthase/AglD"/>
</dbReference>
<dbReference type="STRING" id="1271860.SAMN05216174_116103"/>
<keyword evidence="5 6" id="KW-0472">Membrane</keyword>
<keyword evidence="2" id="KW-1003">Cell membrane</keyword>
<evidence type="ECO:0000256" key="2">
    <source>
        <dbReference type="ARBA" id="ARBA00022475"/>
    </source>
</evidence>
<comment type="subcellular location">
    <subcellularLocation>
        <location evidence="1">Cell membrane</location>
        <topology evidence="1">Multi-pass membrane protein</topology>
    </subcellularLocation>
</comment>
<evidence type="ECO:0000256" key="4">
    <source>
        <dbReference type="ARBA" id="ARBA00022989"/>
    </source>
</evidence>
<dbReference type="Pfam" id="PF03706">
    <property type="entry name" value="LPG_synthase_TM"/>
    <property type="match status" value="1"/>
</dbReference>
<dbReference type="GO" id="GO:0005886">
    <property type="term" value="C:plasma membrane"/>
    <property type="evidence" value="ECO:0007669"/>
    <property type="project" value="UniProtKB-SubCell"/>
</dbReference>
<reference evidence="8" key="1">
    <citation type="submission" date="2016-10" db="EMBL/GenBank/DDBJ databases">
        <authorList>
            <person name="Varghese N."/>
            <person name="Submissions S."/>
        </authorList>
    </citation>
    <scope>NUCLEOTIDE SEQUENCE [LARGE SCALE GENOMIC DNA]</scope>
    <source>
        <strain evidence="8">IBRC-M 10403</strain>
    </source>
</reference>
<keyword evidence="8" id="KW-1185">Reference proteome</keyword>
<dbReference type="EMBL" id="FMZZ01000016">
    <property type="protein sequence ID" value="SDD73072.1"/>
    <property type="molecule type" value="Genomic_DNA"/>
</dbReference>
<evidence type="ECO:0000313" key="7">
    <source>
        <dbReference type="EMBL" id="SDD73072.1"/>
    </source>
</evidence>
<organism evidence="7 8">
    <name type="scientific">Actinokineospora iranica</name>
    <dbReference type="NCBI Taxonomy" id="1271860"/>
    <lineage>
        <taxon>Bacteria</taxon>
        <taxon>Bacillati</taxon>
        <taxon>Actinomycetota</taxon>
        <taxon>Actinomycetes</taxon>
        <taxon>Pseudonocardiales</taxon>
        <taxon>Pseudonocardiaceae</taxon>
        <taxon>Actinokineospora</taxon>
    </lineage>
</organism>
<feature type="transmembrane region" description="Helical" evidence="6">
    <location>
        <begin position="317"/>
        <end position="334"/>
    </location>
</feature>
<dbReference type="PANTHER" id="PTHR39087:SF2">
    <property type="entry name" value="UPF0104 MEMBRANE PROTEIN MJ1595"/>
    <property type="match status" value="1"/>
</dbReference>
<proteinExistence type="predicted"/>
<feature type="transmembrane region" description="Helical" evidence="6">
    <location>
        <begin position="58"/>
        <end position="76"/>
    </location>
</feature>
<evidence type="ECO:0000256" key="6">
    <source>
        <dbReference type="SAM" id="Phobius"/>
    </source>
</evidence>
<feature type="transmembrane region" description="Helical" evidence="6">
    <location>
        <begin position="166"/>
        <end position="187"/>
    </location>
</feature>
<gene>
    <name evidence="7" type="ORF">SAMN05216174_116103</name>
</gene>
<feature type="transmembrane region" description="Helical" evidence="6">
    <location>
        <begin position="230"/>
        <end position="255"/>
    </location>
</feature>
<keyword evidence="3 6" id="KW-0812">Transmembrane</keyword>
<protein>
    <submittedName>
        <fullName evidence="7">Uncharacterized membrane protein YbhN, UPF0104 family</fullName>
    </submittedName>
</protein>
<keyword evidence="4 6" id="KW-1133">Transmembrane helix</keyword>
<dbReference type="AlphaFoldDB" id="A0A1G6X4J8"/>